<evidence type="ECO:0000256" key="2">
    <source>
        <dbReference type="ARBA" id="ARBA00022705"/>
    </source>
</evidence>
<dbReference type="InterPro" id="IPR010377">
    <property type="entry name" value="YabA"/>
</dbReference>
<dbReference type="EMBL" id="LN774769">
    <property type="protein sequence ID" value="CEN28915.1"/>
    <property type="molecule type" value="Genomic_DNA"/>
</dbReference>
<evidence type="ECO:0000256" key="5">
    <source>
        <dbReference type="ARBA" id="ARBA00022880"/>
    </source>
</evidence>
<evidence type="ECO:0000256" key="1">
    <source>
        <dbReference type="ARBA" id="ARBA00022490"/>
    </source>
</evidence>
<sequence length="112" mass="12894">MTGKVPFFDNLSELEGILVATLTQVSDIKSNYQKLLTENTSLRLENARLRDRLADFSESHVSENKSEQVTKKGPMSNLHEIYEDGFHVCRDFYGQRLEPGETCLYCAEILYR</sequence>
<keyword evidence="5" id="KW-0236">DNA replication inhibitor</keyword>
<dbReference type="RefSeq" id="WP_047915963.1">
    <property type="nucleotide sequence ID" value="NZ_LN774769.1"/>
</dbReference>
<evidence type="ECO:0000256" key="4">
    <source>
        <dbReference type="ARBA" id="ARBA00022833"/>
    </source>
</evidence>
<dbReference type="AlphaFoldDB" id="A0A0D6DZK5"/>
<gene>
    <name evidence="6" type="primary">yabA</name>
    <name evidence="6" type="ORF">LACPI_1715</name>
</gene>
<evidence type="ECO:0000256" key="3">
    <source>
        <dbReference type="ARBA" id="ARBA00022723"/>
    </source>
</evidence>
<keyword evidence="3" id="KW-0479">Metal-binding</keyword>
<keyword evidence="4" id="KW-0862">Zinc</keyword>
<dbReference type="GO" id="GO:0046872">
    <property type="term" value="F:metal ion binding"/>
    <property type="evidence" value="ECO:0007669"/>
    <property type="project" value="UniProtKB-KW"/>
</dbReference>
<organism evidence="6 7">
    <name type="scientific">Pseudolactococcus piscium MKFS47</name>
    <dbReference type="NCBI Taxonomy" id="297352"/>
    <lineage>
        <taxon>Bacteria</taxon>
        <taxon>Bacillati</taxon>
        <taxon>Bacillota</taxon>
        <taxon>Bacilli</taxon>
        <taxon>Lactobacillales</taxon>
        <taxon>Streptococcaceae</taxon>
        <taxon>Pseudolactococcus</taxon>
    </lineage>
</organism>
<protein>
    <submittedName>
        <fullName evidence="6">Initiation-control protein YabA</fullName>
    </submittedName>
</protein>
<dbReference type="PIRSF" id="PIRSF021439">
    <property type="entry name" value="DUF972"/>
    <property type="match status" value="1"/>
</dbReference>
<evidence type="ECO:0000313" key="6">
    <source>
        <dbReference type="EMBL" id="CEN28915.1"/>
    </source>
</evidence>
<evidence type="ECO:0000313" key="7">
    <source>
        <dbReference type="Proteomes" id="UP000033166"/>
    </source>
</evidence>
<name>A0A0D6DZK5_9LACT</name>
<keyword evidence="2" id="KW-0235">DNA replication</keyword>
<dbReference type="GO" id="GO:0006260">
    <property type="term" value="P:DNA replication"/>
    <property type="evidence" value="ECO:0007669"/>
    <property type="project" value="UniProtKB-KW"/>
</dbReference>
<dbReference type="HOGENOM" id="CLU_157169_0_0_9"/>
<dbReference type="Pfam" id="PF06156">
    <property type="entry name" value="YabA"/>
    <property type="match status" value="1"/>
</dbReference>
<dbReference type="Proteomes" id="UP000033166">
    <property type="component" value="Chromosome I"/>
</dbReference>
<reference evidence="7" key="1">
    <citation type="submission" date="2015-01" db="EMBL/GenBank/DDBJ databases">
        <authorList>
            <person name="Andreevskaya M."/>
        </authorList>
    </citation>
    <scope>NUCLEOTIDE SEQUENCE [LARGE SCALE GENOMIC DNA]</scope>
    <source>
        <strain evidence="7">MKFS47</strain>
    </source>
</reference>
<dbReference type="STRING" id="1364.LP2241_50113"/>
<keyword evidence="1" id="KW-0963">Cytoplasm</keyword>
<accession>A0A0D6DZK5</accession>
<dbReference type="KEGG" id="lpk:LACPI_1715"/>
<dbReference type="GO" id="GO:0008156">
    <property type="term" value="P:negative regulation of DNA replication"/>
    <property type="evidence" value="ECO:0007669"/>
    <property type="project" value="UniProtKB-KW"/>
</dbReference>
<proteinExistence type="predicted"/>